<dbReference type="AlphaFoldDB" id="A0A9N9GTR9"/>
<dbReference type="NCBIfam" id="TIGR00355">
    <property type="entry name" value="purH"/>
    <property type="match status" value="1"/>
</dbReference>
<dbReference type="Proteomes" id="UP000789739">
    <property type="component" value="Unassembled WGS sequence"/>
</dbReference>
<dbReference type="SUPFAM" id="SSF53927">
    <property type="entry name" value="Cytidine deaminase-like"/>
    <property type="match status" value="1"/>
</dbReference>
<dbReference type="Pfam" id="PF01808">
    <property type="entry name" value="AICARFT_IMPCHas"/>
    <property type="match status" value="1"/>
</dbReference>
<dbReference type="PANTHER" id="PTHR11692:SF0">
    <property type="entry name" value="BIFUNCTIONAL PURINE BIOSYNTHESIS PROTEIN ATIC"/>
    <property type="match status" value="1"/>
</dbReference>
<comment type="subcellular location">
    <subcellularLocation>
        <location evidence="1">Cytoplasm</location>
        <location evidence="1">Cytosol</location>
    </subcellularLocation>
</comment>
<keyword evidence="9" id="KW-0511">Multifunctional enzyme</keyword>
<evidence type="ECO:0000256" key="8">
    <source>
        <dbReference type="ARBA" id="ARBA00022801"/>
    </source>
</evidence>
<keyword evidence="7" id="KW-0658">Purine biosynthesis</keyword>
<name>A0A9N9GTR9_9GLOM</name>
<keyword evidence="8" id="KW-0378">Hydrolase</keyword>
<dbReference type="EMBL" id="CAJVPI010001737">
    <property type="protein sequence ID" value="CAG8624849.1"/>
    <property type="molecule type" value="Genomic_DNA"/>
</dbReference>
<dbReference type="InterPro" id="IPR036914">
    <property type="entry name" value="MGS-like_dom_sf"/>
</dbReference>
<evidence type="ECO:0000256" key="2">
    <source>
        <dbReference type="ARBA" id="ARBA00004844"/>
    </source>
</evidence>
<organism evidence="12 13">
    <name type="scientific">Paraglomus brasilianum</name>
    <dbReference type="NCBI Taxonomy" id="144538"/>
    <lineage>
        <taxon>Eukaryota</taxon>
        <taxon>Fungi</taxon>
        <taxon>Fungi incertae sedis</taxon>
        <taxon>Mucoromycota</taxon>
        <taxon>Glomeromycotina</taxon>
        <taxon>Glomeromycetes</taxon>
        <taxon>Paraglomerales</taxon>
        <taxon>Paraglomeraceae</taxon>
        <taxon>Paraglomus</taxon>
    </lineage>
</organism>
<dbReference type="InterPro" id="IPR011607">
    <property type="entry name" value="MGS-like_dom"/>
</dbReference>
<keyword evidence="10" id="KW-0472">Membrane</keyword>
<feature type="transmembrane region" description="Helical" evidence="10">
    <location>
        <begin position="44"/>
        <end position="66"/>
    </location>
</feature>
<dbReference type="FunFam" id="3.40.140.20:FF:000003">
    <property type="entry name" value="Bifunctional purine biosynthesis protein"/>
    <property type="match status" value="1"/>
</dbReference>
<dbReference type="PANTHER" id="PTHR11692">
    <property type="entry name" value="BIFUNCTIONAL PURINE BIOSYNTHESIS PROTEIN PURH"/>
    <property type="match status" value="1"/>
</dbReference>
<keyword evidence="5" id="KW-0963">Cytoplasm</keyword>
<evidence type="ECO:0000256" key="9">
    <source>
        <dbReference type="ARBA" id="ARBA00023268"/>
    </source>
</evidence>
<dbReference type="SUPFAM" id="SSF52335">
    <property type="entry name" value="Methylglyoxal synthase-like"/>
    <property type="match status" value="1"/>
</dbReference>
<dbReference type="NCBIfam" id="NF005492">
    <property type="entry name" value="PRK07106.1"/>
    <property type="match status" value="1"/>
</dbReference>
<dbReference type="OrthoDB" id="6017153at2759"/>
<dbReference type="InterPro" id="IPR024050">
    <property type="entry name" value="AICAR_Tfase_insert_dom_sf"/>
</dbReference>
<evidence type="ECO:0000256" key="4">
    <source>
        <dbReference type="ARBA" id="ARBA00007667"/>
    </source>
</evidence>
<dbReference type="GO" id="GO:0005829">
    <property type="term" value="C:cytosol"/>
    <property type="evidence" value="ECO:0007669"/>
    <property type="project" value="UniProtKB-SubCell"/>
</dbReference>
<dbReference type="Pfam" id="PF02142">
    <property type="entry name" value="MGS"/>
    <property type="match status" value="1"/>
</dbReference>
<protein>
    <submittedName>
        <fullName evidence="12">7861_t:CDS:1</fullName>
    </submittedName>
</protein>
<dbReference type="InterPro" id="IPR002695">
    <property type="entry name" value="PurH-like"/>
</dbReference>
<dbReference type="Gene3D" id="3.40.50.1380">
    <property type="entry name" value="Methylglyoxal synthase-like domain"/>
    <property type="match status" value="1"/>
</dbReference>
<keyword evidence="6" id="KW-0808">Transferase</keyword>
<evidence type="ECO:0000256" key="5">
    <source>
        <dbReference type="ARBA" id="ARBA00022490"/>
    </source>
</evidence>
<keyword evidence="10" id="KW-1133">Transmembrane helix</keyword>
<evidence type="ECO:0000256" key="1">
    <source>
        <dbReference type="ARBA" id="ARBA00004514"/>
    </source>
</evidence>
<evidence type="ECO:0000259" key="11">
    <source>
        <dbReference type="PROSITE" id="PS51855"/>
    </source>
</evidence>
<dbReference type="Gene3D" id="1.10.287.440">
    <property type="match status" value="1"/>
</dbReference>
<keyword evidence="13" id="KW-1185">Reference proteome</keyword>
<gene>
    <name evidence="12" type="ORF">PBRASI_LOCUS8914</name>
</gene>
<evidence type="ECO:0000256" key="6">
    <source>
        <dbReference type="ARBA" id="ARBA00022679"/>
    </source>
</evidence>
<dbReference type="InterPro" id="IPR016193">
    <property type="entry name" value="Cytidine_deaminase-like"/>
</dbReference>
<evidence type="ECO:0000256" key="7">
    <source>
        <dbReference type="ARBA" id="ARBA00022755"/>
    </source>
</evidence>
<comment type="pathway">
    <text evidence="2">Purine metabolism; IMP biosynthesis via de novo pathway; IMP from 5-formamido-1-(5-phospho-D-ribosyl)imidazole-4-carboxamide: step 1/1.</text>
</comment>
<dbReference type="FunFam" id="3.40.50.1380:FF:000001">
    <property type="entry name" value="Bifunctional purine biosynthesis protein PurH"/>
    <property type="match status" value="1"/>
</dbReference>
<evidence type="ECO:0000313" key="13">
    <source>
        <dbReference type="Proteomes" id="UP000789739"/>
    </source>
</evidence>
<dbReference type="InterPro" id="IPR024051">
    <property type="entry name" value="AICAR_Tfase_dup_dom_sf"/>
</dbReference>
<dbReference type="GO" id="GO:0006189">
    <property type="term" value="P:'de novo' IMP biosynthetic process"/>
    <property type="evidence" value="ECO:0007669"/>
    <property type="project" value="TreeGrafter"/>
</dbReference>
<feature type="domain" description="MGS-like" evidence="11">
    <location>
        <begin position="1"/>
        <end position="141"/>
    </location>
</feature>
<accession>A0A9N9GTR9</accession>
<proteinExistence type="inferred from homology"/>
<dbReference type="SMART" id="SM00798">
    <property type="entry name" value="AICARFT_IMPCHas"/>
    <property type="match status" value="1"/>
</dbReference>
<dbReference type="GO" id="GO:0003937">
    <property type="term" value="F:IMP cyclohydrolase activity"/>
    <property type="evidence" value="ECO:0007669"/>
    <property type="project" value="InterPro"/>
</dbReference>
<dbReference type="GO" id="GO:0004643">
    <property type="term" value="F:phosphoribosylaminoimidazolecarboxamide formyltransferase activity"/>
    <property type="evidence" value="ECO:0007669"/>
    <property type="project" value="InterPro"/>
</dbReference>
<evidence type="ECO:0000256" key="10">
    <source>
        <dbReference type="SAM" id="Phobius"/>
    </source>
</evidence>
<dbReference type="SMART" id="SM00851">
    <property type="entry name" value="MGS"/>
    <property type="match status" value="1"/>
</dbReference>
<comment type="similarity">
    <text evidence="4">Belongs to the PurH family.</text>
</comment>
<dbReference type="PROSITE" id="PS51855">
    <property type="entry name" value="MGS"/>
    <property type="match status" value="1"/>
</dbReference>
<evidence type="ECO:0000313" key="12">
    <source>
        <dbReference type="EMBL" id="CAG8624849.1"/>
    </source>
</evidence>
<sequence length="584" mass="64511">MSEPRIAILSVYDKTGLIELAKELHALNVRLLGSGGTAKKIREAGIPITQIAFIVSLYSSTFWIIFKPSGILARDIPSDEADLAKQNVKKIDYVVCNLYPFKETVAKEGIAIPEAVEEIDIGGVTLLRAAAKNHNRVTILSDPKDYPNFLTELKANGSVSEDTRKLLALKAFSHTADYDDAISNYFRQQYAKDVSQMALRYGANPHQTPAQIFVKNGELPIKVLAGAPGYINILDALNSWPLVKELKAALKLPAAASFKHVSPAGAAVGLPLSDVEKKAYFVDDLGELTPLANAYARARGADRMSSFGDWIALSDIVDVSTANVIHREVSDGVIAPGYEPEALEILKQKKSGKYTILQIDPEYEPSEIETRQVYGIYLQQKRNNARIDADMFSNIVSKNKDLPESAIRDLIVATIALKYTQSNSVCYAKDGMVVGLGAGQQSRIHCTRLAGDKVDNWWLRQHPKVLAFDFKEDIKRSYKSNAIDLYILDKIGEGLEREYWESLFNTVPEMLTAEERKAHLAFLKGVALSSDAFFPFPDSVYRAYQSGVSYIAAPSGSIQDSYVVSAADENDLVMVHTSVRLFHH</sequence>
<comment type="pathway">
    <text evidence="3">Purine metabolism; IMP biosynthesis via de novo pathway; 5-formamido-1-(5-phospho-D-ribosyl)imidazole-4-carboxamide from 5-amino-1-(5-phospho-D-ribosyl)imidazole-4-carboxamide (10-formyl THF route): step 1/1.</text>
</comment>
<dbReference type="Gene3D" id="3.40.140.20">
    <property type="match status" value="2"/>
</dbReference>
<evidence type="ECO:0000256" key="3">
    <source>
        <dbReference type="ARBA" id="ARBA00004954"/>
    </source>
</evidence>
<comment type="caution">
    <text evidence="12">The sequence shown here is derived from an EMBL/GenBank/DDBJ whole genome shotgun (WGS) entry which is preliminary data.</text>
</comment>
<keyword evidence="10" id="KW-0812">Transmembrane</keyword>
<reference evidence="12" key="1">
    <citation type="submission" date="2021-06" db="EMBL/GenBank/DDBJ databases">
        <authorList>
            <person name="Kallberg Y."/>
            <person name="Tangrot J."/>
            <person name="Rosling A."/>
        </authorList>
    </citation>
    <scope>NUCLEOTIDE SEQUENCE</scope>
    <source>
        <strain evidence="12">BR232B</strain>
    </source>
</reference>
<dbReference type="CDD" id="cd01421">
    <property type="entry name" value="IMPCH"/>
    <property type="match status" value="1"/>
</dbReference>
<dbReference type="PIRSF" id="PIRSF000414">
    <property type="entry name" value="AICARFT_IMPCHas"/>
    <property type="match status" value="1"/>
</dbReference>